<dbReference type="EMBL" id="JABEQK010000006">
    <property type="protein sequence ID" value="MBB2205334.1"/>
    <property type="molecule type" value="Genomic_DNA"/>
</dbReference>
<dbReference type="Proteomes" id="UP000540556">
    <property type="component" value="Unassembled WGS sequence"/>
</dbReference>
<sequence>MSQPEKPPAGHPLDRPVWQALTGPQAHFAITSGTARRFDPAYGPFAAAIDDSGPSLHDLAQLAARDEIWLLEKHPPLHIPGLTALKRADCVQMVAHTLTAAPSRFPVMDLGADDAPDMLALATSTQPGPFRARTHALGRFIGIRDAGRLVAMAGERTQPAGYVEVSGVCTHPDHRGRGYVGLLMREVAARILARGTLPFLHCYATNAGAIALYRSLGFTPFQTVTAAAFAVA</sequence>
<name>A0A7W4KEC1_9PROT</name>
<dbReference type="RefSeq" id="WP_182949848.1">
    <property type="nucleotide sequence ID" value="NZ_JABEQK010000006.1"/>
</dbReference>
<evidence type="ECO:0000313" key="3">
    <source>
        <dbReference type="Proteomes" id="UP000540556"/>
    </source>
</evidence>
<gene>
    <name evidence="2" type="ORF">HLH27_09935</name>
</gene>
<keyword evidence="3" id="KW-1185">Reference proteome</keyword>
<dbReference type="InterPro" id="IPR000182">
    <property type="entry name" value="GNAT_dom"/>
</dbReference>
<feature type="domain" description="N-acetyltransferase" evidence="1">
    <location>
        <begin position="105"/>
        <end position="232"/>
    </location>
</feature>
<reference evidence="2 3" key="1">
    <citation type="submission" date="2020-04" db="EMBL/GenBank/DDBJ databases">
        <title>Description of novel Gluconacetobacter.</title>
        <authorList>
            <person name="Sombolestani A."/>
        </authorList>
    </citation>
    <scope>NUCLEOTIDE SEQUENCE [LARGE SCALE GENOMIC DNA]</scope>
    <source>
        <strain evidence="2 3">LMG 27800</strain>
    </source>
</reference>
<dbReference type="InterPro" id="IPR013653">
    <property type="entry name" value="GCN5-like_dom"/>
</dbReference>
<evidence type="ECO:0000313" key="2">
    <source>
        <dbReference type="EMBL" id="MBB2205334.1"/>
    </source>
</evidence>
<organism evidence="2 3">
    <name type="scientific">Gluconacetobacter takamatsuzukensis</name>
    <dbReference type="NCBI Taxonomy" id="1286190"/>
    <lineage>
        <taxon>Bacteria</taxon>
        <taxon>Pseudomonadati</taxon>
        <taxon>Pseudomonadota</taxon>
        <taxon>Alphaproteobacteria</taxon>
        <taxon>Acetobacterales</taxon>
        <taxon>Acetobacteraceae</taxon>
        <taxon>Gluconacetobacter</taxon>
    </lineage>
</organism>
<dbReference type="CDD" id="cd04301">
    <property type="entry name" value="NAT_SF"/>
    <property type="match status" value="1"/>
</dbReference>
<protein>
    <submittedName>
        <fullName evidence="2">GNAT family N-acetyltransferase</fullName>
    </submittedName>
</protein>
<proteinExistence type="predicted"/>
<dbReference type="Pfam" id="PF08445">
    <property type="entry name" value="FR47"/>
    <property type="match status" value="1"/>
</dbReference>
<keyword evidence="2" id="KW-0808">Transferase</keyword>
<evidence type="ECO:0000259" key="1">
    <source>
        <dbReference type="PROSITE" id="PS51186"/>
    </source>
</evidence>
<comment type="caution">
    <text evidence="2">The sequence shown here is derived from an EMBL/GenBank/DDBJ whole genome shotgun (WGS) entry which is preliminary data.</text>
</comment>
<dbReference type="InterPro" id="IPR016181">
    <property type="entry name" value="Acyl_CoA_acyltransferase"/>
</dbReference>
<dbReference type="AlphaFoldDB" id="A0A7W4KEC1"/>
<accession>A0A7W4KEC1</accession>
<dbReference type="GO" id="GO:0016747">
    <property type="term" value="F:acyltransferase activity, transferring groups other than amino-acyl groups"/>
    <property type="evidence" value="ECO:0007669"/>
    <property type="project" value="InterPro"/>
</dbReference>
<dbReference type="Gene3D" id="3.40.630.30">
    <property type="match status" value="1"/>
</dbReference>
<dbReference type="SUPFAM" id="SSF55729">
    <property type="entry name" value="Acyl-CoA N-acyltransferases (Nat)"/>
    <property type="match status" value="1"/>
</dbReference>
<dbReference type="PROSITE" id="PS51186">
    <property type="entry name" value="GNAT"/>
    <property type="match status" value="1"/>
</dbReference>